<keyword evidence="1" id="KW-0378">Hydrolase</keyword>
<dbReference type="InterPro" id="IPR036514">
    <property type="entry name" value="SGNH_hydro_sf"/>
</dbReference>
<name>A0A8J3HYH1_9RICK</name>
<gene>
    <name evidence="2" type="ORF">sL5_08740</name>
</gene>
<dbReference type="Pfam" id="PF00657">
    <property type="entry name" value="Lipase_GDSL"/>
    <property type="match status" value="1"/>
</dbReference>
<dbReference type="InterPro" id="IPR051058">
    <property type="entry name" value="GDSL_Est/Lipase"/>
</dbReference>
<dbReference type="CDD" id="cd01846">
    <property type="entry name" value="fatty_acyltransferase_like"/>
    <property type="match status" value="1"/>
</dbReference>
<dbReference type="EMBL" id="BNGU01000043">
    <property type="protein sequence ID" value="GHM59881.1"/>
    <property type="molecule type" value="Genomic_DNA"/>
</dbReference>
<dbReference type="Gene3D" id="3.40.50.1110">
    <property type="entry name" value="SGNH hydrolase"/>
    <property type="match status" value="1"/>
</dbReference>
<dbReference type="GO" id="GO:0016298">
    <property type="term" value="F:lipase activity"/>
    <property type="evidence" value="ECO:0007669"/>
    <property type="project" value="InterPro"/>
</dbReference>
<dbReference type="InterPro" id="IPR001087">
    <property type="entry name" value="GDSL"/>
</dbReference>
<keyword evidence="3" id="KW-1185">Reference proteome</keyword>
<dbReference type="PANTHER" id="PTHR45648">
    <property type="entry name" value="GDSL LIPASE/ACYLHYDROLASE FAMILY PROTEIN (AFU_ORTHOLOGUE AFUA_4G14700)"/>
    <property type="match status" value="1"/>
</dbReference>
<sequence length="313" mass="35949">MDYKNLYVLGDSLSDTGSFIGILNDFSPRNVCFSAPFYEGRSFSNGPLAIEYLANKLNLPLKPGWQCDVFYKSSEQIGTNYAISNASASEISTPLYRYFFNKFQLRNQLNALIRHHPDIGEEDLFIIMIGGNDIMNAIFDKYPLQAIDRAIDEIYRTFACLSDKNIKHIIVSNVPNIGLIPAFVNKKDKSILAAELTDRFDTELTNQIDNFKRKYTAVDIKKLDLKSKLNEIINSYREEERNIRDACISDIADHQDLKMFLELIITGEFKASYNPGCSEENICDYLFFDYFHPTAEPHRIIGDYLYKLATRNL</sequence>
<proteinExistence type="predicted"/>
<evidence type="ECO:0000256" key="1">
    <source>
        <dbReference type="ARBA" id="ARBA00022801"/>
    </source>
</evidence>
<dbReference type="PANTHER" id="PTHR45648:SF22">
    <property type="entry name" value="GDSL LIPASE_ACYLHYDROLASE FAMILY PROTEIN (AFU_ORTHOLOGUE AFUA_4G14700)"/>
    <property type="match status" value="1"/>
</dbReference>
<accession>A0A8J3HYH1</accession>
<dbReference type="AlphaFoldDB" id="A0A8J3HYH1"/>
<evidence type="ECO:0000313" key="3">
    <source>
        <dbReference type="Proteomes" id="UP000637906"/>
    </source>
</evidence>
<reference evidence="2 3" key="1">
    <citation type="journal article" date="2021" name="Microb. Ecol.">
        <title>Candidatus Mesenet longicola: Novel Endosymbionts of Brontispa longissima that Induce Cytoplasmic Incompatibility.</title>
        <authorList>
            <person name="Takano S."/>
            <person name="Gotoh Y."/>
            <person name="Hayashi T."/>
        </authorList>
    </citation>
    <scope>NUCLEOTIDE SEQUENCE [LARGE SCALE GENOMIC DNA]</scope>
    <source>
        <strain evidence="2">L5</strain>
    </source>
</reference>
<dbReference type="Proteomes" id="UP000637906">
    <property type="component" value="Unassembled WGS sequence"/>
</dbReference>
<evidence type="ECO:0000313" key="2">
    <source>
        <dbReference type="EMBL" id="GHM59881.1"/>
    </source>
</evidence>
<organism evidence="2 3">
    <name type="scientific">Candidatus Mesenet longicola</name>
    <dbReference type="NCBI Taxonomy" id="1892558"/>
    <lineage>
        <taxon>Bacteria</taxon>
        <taxon>Pseudomonadati</taxon>
        <taxon>Pseudomonadota</taxon>
        <taxon>Alphaproteobacteria</taxon>
        <taxon>Rickettsiales</taxon>
        <taxon>Anaplasmataceae</taxon>
        <taxon>Candidatus Mesenet</taxon>
    </lineage>
</organism>
<dbReference type="GO" id="GO:0006629">
    <property type="term" value="P:lipid metabolic process"/>
    <property type="evidence" value="ECO:0007669"/>
    <property type="project" value="InterPro"/>
</dbReference>
<dbReference type="SUPFAM" id="SSF52266">
    <property type="entry name" value="SGNH hydrolase"/>
    <property type="match status" value="1"/>
</dbReference>
<comment type="caution">
    <text evidence="2">The sequence shown here is derived from an EMBL/GenBank/DDBJ whole genome shotgun (WGS) entry which is preliminary data.</text>
</comment>
<protein>
    <submittedName>
        <fullName evidence="2">Lysophospholipase</fullName>
    </submittedName>
</protein>
<dbReference type="InterPro" id="IPR008265">
    <property type="entry name" value="Lipase_GDSL_AS"/>
</dbReference>
<dbReference type="PROSITE" id="PS01098">
    <property type="entry name" value="LIPASE_GDSL_SER"/>
    <property type="match status" value="1"/>
</dbReference>